<keyword evidence="1" id="KW-0472">Membrane</keyword>
<dbReference type="EMBL" id="JBAMMX010000023">
    <property type="protein sequence ID" value="KAK6917493.1"/>
    <property type="molecule type" value="Genomic_DNA"/>
</dbReference>
<evidence type="ECO:0000256" key="1">
    <source>
        <dbReference type="SAM" id="Phobius"/>
    </source>
</evidence>
<keyword evidence="3" id="KW-1185">Reference proteome</keyword>
<evidence type="ECO:0000313" key="3">
    <source>
        <dbReference type="Proteomes" id="UP001370490"/>
    </source>
</evidence>
<name>A0AAN8Z1Q3_9MAGN</name>
<proteinExistence type="predicted"/>
<evidence type="ECO:0000313" key="2">
    <source>
        <dbReference type="EMBL" id="KAK6917493.1"/>
    </source>
</evidence>
<protein>
    <submittedName>
        <fullName evidence="2">Uncharacterized protein</fullName>
    </submittedName>
</protein>
<sequence length="190" mass="20458">MCSYSHEPHPWWALLDRTIEALKNGVVEAITFHLDLGFTLLLTIIIALLLSKGAGLEVYHRDSLFLFIVPGPHFPSLSLSSAFRPLSGPEILLCGDCAIAVLLPDGLLPIAAAPADDLFAGDLDLLSAVALVLPNNFPSIFLQMSVYARGVSVLMPGEVTPTFIAHPAPMPCPQEQILWPLHQPSSSAFP</sequence>
<dbReference type="PANTHER" id="PTHR33728">
    <property type="entry name" value="CTTNBP 2 AMINO-TERMINAL-LIKE PROTEIN"/>
    <property type="match status" value="1"/>
</dbReference>
<keyword evidence="1" id="KW-0812">Transmembrane</keyword>
<feature type="transmembrane region" description="Helical" evidence="1">
    <location>
        <begin position="30"/>
        <end position="51"/>
    </location>
</feature>
<reference evidence="2 3" key="1">
    <citation type="submission" date="2023-12" db="EMBL/GenBank/DDBJ databases">
        <title>A high-quality genome assembly for Dillenia turbinata (Dilleniales).</title>
        <authorList>
            <person name="Chanderbali A."/>
        </authorList>
    </citation>
    <scope>NUCLEOTIDE SEQUENCE [LARGE SCALE GENOMIC DNA]</scope>
    <source>
        <strain evidence="2">LSX21</strain>
        <tissue evidence="2">Leaf</tissue>
    </source>
</reference>
<dbReference type="PANTHER" id="PTHR33728:SF21">
    <property type="entry name" value="TRANSMEMBRANE PROTEIN"/>
    <property type="match status" value="1"/>
</dbReference>
<comment type="caution">
    <text evidence="2">The sequence shown here is derived from an EMBL/GenBank/DDBJ whole genome shotgun (WGS) entry which is preliminary data.</text>
</comment>
<dbReference type="Proteomes" id="UP001370490">
    <property type="component" value="Unassembled WGS sequence"/>
</dbReference>
<organism evidence="2 3">
    <name type="scientific">Dillenia turbinata</name>
    <dbReference type="NCBI Taxonomy" id="194707"/>
    <lineage>
        <taxon>Eukaryota</taxon>
        <taxon>Viridiplantae</taxon>
        <taxon>Streptophyta</taxon>
        <taxon>Embryophyta</taxon>
        <taxon>Tracheophyta</taxon>
        <taxon>Spermatophyta</taxon>
        <taxon>Magnoliopsida</taxon>
        <taxon>eudicotyledons</taxon>
        <taxon>Gunneridae</taxon>
        <taxon>Pentapetalae</taxon>
        <taxon>Dilleniales</taxon>
        <taxon>Dilleniaceae</taxon>
        <taxon>Dillenia</taxon>
    </lineage>
</organism>
<keyword evidence="1" id="KW-1133">Transmembrane helix</keyword>
<dbReference type="AlphaFoldDB" id="A0AAN8Z1Q3"/>
<accession>A0AAN8Z1Q3</accession>
<gene>
    <name evidence="2" type="ORF">RJ641_018244</name>
</gene>